<dbReference type="FunFam" id="1.20.272.10:FF:000002">
    <property type="entry name" value="Replication factor C subunit 3"/>
    <property type="match status" value="1"/>
</dbReference>
<dbReference type="CDD" id="cd00009">
    <property type="entry name" value="AAA"/>
    <property type="match status" value="1"/>
</dbReference>
<evidence type="ECO:0000256" key="4">
    <source>
        <dbReference type="ARBA" id="ARBA00022705"/>
    </source>
</evidence>
<dbReference type="Gene3D" id="1.10.8.60">
    <property type="match status" value="1"/>
</dbReference>
<evidence type="ECO:0000313" key="8">
    <source>
        <dbReference type="Proteomes" id="UP000265515"/>
    </source>
</evidence>
<sequence>MLWVDKYRPHTLDKMVIHMEEAQNLKNLVSTGDCPHLLFYGPSGSGKKTLIMALLRELYGPSAERVKVENKPWKIEAGSRKIEVELTMVSSNFHVEMNPSDAGFQDRYVVQEVIKEMAKSRPLDIVSGNRKYKVLVLNEVDKLSKEAQHSLRRTMEKYSASCRLILCCNSASKVIEAVRSRCLSVRISAPSNEDVMSVLRHVAKKENLVLPSSLAGRIAHHSNRNLRRALLSFEACKVQQYPFTENQTVQTTDWELYIAEIAGEILSEQSPKRLFQIRQKLYELLVNCIPPEVVLKRLMLELMKKLDSELKHEVCHWAAYYEHRMQQGQKAIFHLEAFVAKFMSIYKKFLIAMFG</sequence>
<dbReference type="InterPro" id="IPR008921">
    <property type="entry name" value="DNA_pol3_clamp-load_cplx_C"/>
</dbReference>
<dbReference type="PANTHER" id="PTHR11669:SF1">
    <property type="entry name" value="REPLICATION FACTOR C SUBUNIT 3"/>
    <property type="match status" value="1"/>
</dbReference>
<dbReference type="AlphaFoldDB" id="A0A388LA97"/>
<dbReference type="GO" id="GO:0006271">
    <property type="term" value="P:DNA strand elongation involved in DNA replication"/>
    <property type="evidence" value="ECO:0007669"/>
    <property type="project" value="UniProtKB-ARBA"/>
</dbReference>
<dbReference type="GO" id="GO:0003689">
    <property type="term" value="F:DNA clamp loader activity"/>
    <property type="evidence" value="ECO:0007669"/>
    <property type="project" value="TreeGrafter"/>
</dbReference>
<dbReference type="InterPro" id="IPR027417">
    <property type="entry name" value="P-loop_NTPase"/>
</dbReference>
<dbReference type="GO" id="GO:0005663">
    <property type="term" value="C:DNA replication factor C complex"/>
    <property type="evidence" value="ECO:0007669"/>
    <property type="project" value="TreeGrafter"/>
</dbReference>
<dbReference type="FunFam" id="3.40.50.300:FF:000136">
    <property type="entry name" value="Replication factor C subunit 5"/>
    <property type="match status" value="1"/>
</dbReference>
<proteinExistence type="inferred from homology"/>
<dbReference type="GO" id="GO:0003677">
    <property type="term" value="F:DNA binding"/>
    <property type="evidence" value="ECO:0007669"/>
    <property type="project" value="InterPro"/>
</dbReference>
<keyword evidence="4" id="KW-0235">DNA replication</keyword>
<dbReference type="InterPro" id="IPR003593">
    <property type="entry name" value="AAA+_ATPase"/>
</dbReference>
<dbReference type="FunFam" id="1.10.8.60:FF:000030">
    <property type="entry name" value="replication factor C subunit 3"/>
    <property type="match status" value="1"/>
</dbReference>
<comment type="similarity">
    <text evidence="3">Belongs to the activator 1 small subunits family.</text>
</comment>
<accession>A0A388LA97</accession>
<dbReference type="PANTHER" id="PTHR11669">
    <property type="entry name" value="REPLICATION FACTOR C / DNA POLYMERASE III GAMMA-TAU SUBUNIT"/>
    <property type="match status" value="1"/>
</dbReference>
<dbReference type="EMBL" id="BFEA01000314">
    <property type="protein sequence ID" value="GBG79245.1"/>
    <property type="molecule type" value="Genomic_DNA"/>
</dbReference>
<dbReference type="GO" id="GO:0006281">
    <property type="term" value="P:DNA repair"/>
    <property type="evidence" value="ECO:0007669"/>
    <property type="project" value="UniProtKB-ARBA"/>
</dbReference>
<dbReference type="Pfam" id="PF13177">
    <property type="entry name" value="DNA_pol3_delta2"/>
    <property type="match status" value="1"/>
</dbReference>
<dbReference type="Pfam" id="PF21960">
    <property type="entry name" value="RCF1-5-like_lid"/>
    <property type="match status" value="1"/>
</dbReference>
<dbReference type="Pfam" id="PF22534">
    <property type="entry name" value="RFC_C"/>
    <property type="match status" value="1"/>
</dbReference>
<comment type="subcellular location">
    <subcellularLocation>
        <location evidence="2">Nucleus</location>
    </subcellularLocation>
</comment>
<dbReference type="SUPFAM" id="SSF52540">
    <property type="entry name" value="P-loop containing nucleoside triphosphate hydrolases"/>
    <property type="match status" value="1"/>
</dbReference>
<evidence type="ECO:0000259" key="6">
    <source>
        <dbReference type="SMART" id="SM00382"/>
    </source>
</evidence>
<dbReference type="Gene3D" id="3.40.50.300">
    <property type="entry name" value="P-loop containing nucleotide triphosphate hydrolases"/>
    <property type="match status" value="1"/>
</dbReference>
<evidence type="ECO:0000256" key="1">
    <source>
        <dbReference type="ARBA" id="ARBA00002386"/>
    </source>
</evidence>
<dbReference type="InterPro" id="IPR050238">
    <property type="entry name" value="DNA_Rep/Repair_Clamp_Loader"/>
</dbReference>
<feature type="domain" description="AAA+ ATPase" evidence="6">
    <location>
        <begin position="33"/>
        <end position="193"/>
    </location>
</feature>
<evidence type="ECO:0000313" key="7">
    <source>
        <dbReference type="EMBL" id="GBG79245.1"/>
    </source>
</evidence>
<gene>
    <name evidence="7" type="ORF">CBR_g29296</name>
</gene>
<dbReference type="Gramene" id="GBG79245">
    <property type="protein sequence ID" value="GBG79245"/>
    <property type="gene ID" value="CBR_g29296"/>
</dbReference>
<evidence type="ECO:0000256" key="2">
    <source>
        <dbReference type="ARBA" id="ARBA00004123"/>
    </source>
</evidence>
<dbReference type="GO" id="GO:0005634">
    <property type="term" value="C:nucleus"/>
    <property type="evidence" value="ECO:0007669"/>
    <property type="project" value="UniProtKB-SubCell"/>
</dbReference>
<evidence type="ECO:0000256" key="5">
    <source>
        <dbReference type="ARBA" id="ARBA00023242"/>
    </source>
</evidence>
<comment type="function">
    <text evidence="1">May be involved in DNA replication and thus regulate cell proliferation.</text>
</comment>
<keyword evidence="5" id="KW-0539">Nucleus</keyword>
<dbReference type="Gene3D" id="1.20.272.10">
    <property type="match status" value="1"/>
</dbReference>
<dbReference type="OMA" id="LKADIMH"/>
<organism evidence="7 8">
    <name type="scientific">Chara braunii</name>
    <name type="common">Braun's stonewort</name>
    <dbReference type="NCBI Taxonomy" id="69332"/>
    <lineage>
        <taxon>Eukaryota</taxon>
        <taxon>Viridiplantae</taxon>
        <taxon>Streptophyta</taxon>
        <taxon>Charophyceae</taxon>
        <taxon>Charales</taxon>
        <taxon>Characeae</taxon>
        <taxon>Chara</taxon>
    </lineage>
</organism>
<dbReference type="Proteomes" id="UP000265515">
    <property type="component" value="Unassembled WGS sequence"/>
</dbReference>
<comment type="caution">
    <text evidence="7">The sequence shown here is derived from an EMBL/GenBank/DDBJ whole genome shotgun (WGS) entry which is preliminary data.</text>
</comment>
<reference evidence="7 8" key="1">
    <citation type="journal article" date="2018" name="Cell">
        <title>The Chara Genome: Secondary Complexity and Implications for Plant Terrestrialization.</title>
        <authorList>
            <person name="Nishiyama T."/>
            <person name="Sakayama H."/>
            <person name="Vries J.D."/>
            <person name="Buschmann H."/>
            <person name="Saint-Marcoux D."/>
            <person name="Ullrich K.K."/>
            <person name="Haas F.B."/>
            <person name="Vanderstraeten L."/>
            <person name="Becker D."/>
            <person name="Lang D."/>
            <person name="Vosolsobe S."/>
            <person name="Rombauts S."/>
            <person name="Wilhelmsson P.K.I."/>
            <person name="Janitza P."/>
            <person name="Kern R."/>
            <person name="Heyl A."/>
            <person name="Rumpler F."/>
            <person name="Villalobos L.I.A.C."/>
            <person name="Clay J.M."/>
            <person name="Skokan R."/>
            <person name="Toyoda A."/>
            <person name="Suzuki Y."/>
            <person name="Kagoshima H."/>
            <person name="Schijlen E."/>
            <person name="Tajeshwar N."/>
            <person name="Catarino B."/>
            <person name="Hetherington A.J."/>
            <person name="Saltykova A."/>
            <person name="Bonnot C."/>
            <person name="Breuninger H."/>
            <person name="Symeonidi A."/>
            <person name="Radhakrishnan G.V."/>
            <person name="Van Nieuwerburgh F."/>
            <person name="Deforce D."/>
            <person name="Chang C."/>
            <person name="Karol K.G."/>
            <person name="Hedrich R."/>
            <person name="Ulvskov P."/>
            <person name="Glockner G."/>
            <person name="Delwiche C.F."/>
            <person name="Petrasek J."/>
            <person name="Van de Peer Y."/>
            <person name="Friml J."/>
            <person name="Beilby M."/>
            <person name="Dolan L."/>
            <person name="Kohara Y."/>
            <person name="Sugano S."/>
            <person name="Fujiyama A."/>
            <person name="Delaux P.-M."/>
            <person name="Quint M."/>
            <person name="TheiBen G."/>
            <person name="Hagemann M."/>
            <person name="Harholt J."/>
            <person name="Dunand C."/>
            <person name="Zachgo S."/>
            <person name="Langdale J."/>
            <person name="Maumus F."/>
            <person name="Straeten D.V.D."/>
            <person name="Gould S.B."/>
            <person name="Rensing S.A."/>
        </authorList>
    </citation>
    <scope>NUCLEOTIDE SEQUENCE [LARGE SCALE GENOMIC DNA]</scope>
    <source>
        <strain evidence="7 8">S276</strain>
    </source>
</reference>
<keyword evidence="8" id="KW-1185">Reference proteome</keyword>
<protein>
    <recommendedName>
        <fullName evidence="6">AAA+ ATPase domain-containing protein</fullName>
    </recommendedName>
</protein>
<dbReference type="STRING" id="69332.A0A388LA97"/>
<dbReference type="OrthoDB" id="761538at2759"/>
<dbReference type="SUPFAM" id="SSF48019">
    <property type="entry name" value="post-AAA+ oligomerization domain-like"/>
    <property type="match status" value="1"/>
</dbReference>
<evidence type="ECO:0000256" key="3">
    <source>
        <dbReference type="ARBA" id="ARBA00005378"/>
    </source>
</evidence>
<name>A0A388LA97_CHABU</name>
<dbReference type="SMART" id="SM00382">
    <property type="entry name" value="AAA"/>
    <property type="match status" value="1"/>
</dbReference>